<keyword evidence="1" id="KW-1133">Transmembrane helix</keyword>
<dbReference type="AlphaFoldDB" id="A0A1A8GHU4"/>
<feature type="transmembrane region" description="Helical" evidence="1">
    <location>
        <begin position="30"/>
        <end position="49"/>
    </location>
</feature>
<feature type="non-terminal residue" evidence="2">
    <location>
        <position position="1"/>
    </location>
</feature>
<reference evidence="2" key="1">
    <citation type="submission" date="2016-05" db="EMBL/GenBank/DDBJ databases">
        <authorList>
            <person name="Lavstsen T."/>
            <person name="Jespersen J.S."/>
        </authorList>
    </citation>
    <scope>NUCLEOTIDE SEQUENCE</scope>
    <source>
        <tissue evidence="2">Brain</tissue>
    </source>
</reference>
<reference evidence="2" key="2">
    <citation type="submission" date="2016-06" db="EMBL/GenBank/DDBJ databases">
        <title>The genome of a short-lived fish provides insights into sex chromosome evolution and the genetic control of aging.</title>
        <authorList>
            <person name="Reichwald K."/>
            <person name="Felder M."/>
            <person name="Petzold A."/>
            <person name="Koch P."/>
            <person name="Groth M."/>
            <person name="Platzer M."/>
        </authorList>
    </citation>
    <scope>NUCLEOTIDE SEQUENCE</scope>
    <source>
        <tissue evidence="2">Brain</tissue>
    </source>
</reference>
<dbReference type="EMBL" id="HAEC01001907">
    <property type="protein sequence ID" value="SBQ69984.1"/>
    <property type="molecule type" value="Transcribed_RNA"/>
</dbReference>
<organism evidence="2">
    <name type="scientific">Nothobranchius korthausae</name>
    <dbReference type="NCBI Taxonomy" id="1143690"/>
    <lineage>
        <taxon>Eukaryota</taxon>
        <taxon>Metazoa</taxon>
        <taxon>Chordata</taxon>
        <taxon>Craniata</taxon>
        <taxon>Vertebrata</taxon>
        <taxon>Euteleostomi</taxon>
        <taxon>Actinopterygii</taxon>
        <taxon>Neopterygii</taxon>
        <taxon>Teleostei</taxon>
        <taxon>Neoteleostei</taxon>
        <taxon>Acanthomorphata</taxon>
        <taxon>Ovalentaria</taxon>
        <taxon>Atherinomorphae</taxon>
        <taxon>Cyprinodontiformes</taxon>
        <taxon>Nothobranchiidae</taxon>
        <taxon>Nothobranchius</taxon>
    </lineage>
</organism>
<feature type="non-terminal residue" evidence="2">
    <location>
        <position position="68"/>
    </location>
</feature>
<evidence type="ECO:0000313" key="2">
    <source>
        <dbReference type="EMBL" id="SBQ69984.1"/>
    </source>
</evidence>
<keyword evidence="1" id="KW-0472">Membrane</keyword>
<protein>
    <submittedName>
        <fullName evidence="2">Midnolin</fullName>
    </submittedName>
</protein>
<evidence type="ECO:0000256" key="1">
    <source>
        <dbReference type="SAM" id="Phobius"/>
    </source>
</evidence>
<keyword evidence="1" id="KW-0812">Transmembrane</keyword>
<name>A0A1A8GHU4_9TELE</name>
<sequence length="68" mass="8322">SWWLLKKQSFIFCCFHDSRRLSPPGSFHFFVKRKCVFFSMIILVYLIYFSKYIKSPLRNVIVHHKPPR</sequence>
<proteinExistence type="predicted"/>
<gene>
    <name evidence="2" type="primary">MIDN</name>
</gene>
<accession>A0A1A8GHU4</accession>